<proteinExistence type="predicted"/>
<reference evidence="2" key="2">
    <citation type="submission" date="2015-06" db="UniProtKB">
        <authorList>
            <consortium name="EnsemblPlants"/>
        </authorList>
    </citation>
    <scope>IDENTIFICATION</scope>
    <source>
        <strain evidence="2">DM1-3 516 R44</strain>
    </source>
</reference>
<dbReference type="Gramene" id="PGSC0003DMT400025333">
    <property type="protein sequence ID" value="PGSC0003DMT400025333"/>
    <property type="gene ID" value="PGSC0003DMG400009779"/>
</dbReference>
<evidence type="ECO:0000313" key="2">
    <source>
        <dbReference type="EnsemblPlants" id="PGSC0003DMT400025333"/>
    </source>
</evidence>
<feature type="region of interest" description="Disordered" evidence="1">
    <location>
        <begin position="37"/>
        <end position="65"/>
    </location>
</feature>
<evidence type="ECO:0000313" key="3">
    <source>
        <dbReference type="Proteomes" id="UP000011115"/>
    </source>
</evidence>
<dbReference type="HOGENOM" id="CLU_2854102_0_0_1"/>
<dbReference type="Proteomes" id="UP000011115">
    <property type="component" value="Unassembled WGS sequence"/>
</dbReference>
<organism evidence="2 3">
    <name type="scientific">Solanum tuberosum</name>
    <name type="common">Potato</name>
    <dbReference type="NCBI Taxonomy" id="4113"/>
    <lineage>
        <taxon>Eukaryota</taxon>
        <taxon>Viridiplantae</taxon>
        <taxon>Streptophyta</taxon>
        <taxon>Embryophyta</taxon>
        <taxon>Tracheophyta</taxon>
        <taxon>Spermatophyta</taxon>
        <taxon>Magnoliopsida</taxon>
        <taxon>eudicotyledons</taxon>
        <taxon>Gunneridae</taxon>
        <taxon>Pentapetalae</taxon>
        <taxon>asterids</taxon>
        <taxon>lamiids</taxon>
        <taxon>Solanales</taxon>
        <taxon>Solanaceae</taxon>
        <taxon>Solanoideae</taxon>
        <taxon>Solaneae</taxon>
        <taxon>Solanum</taxon>
    </lineage>
</organism>
<reference evidence="3" key="1">
    <citation type="journal article" date="2011" name="Nature">
        <title>Genome sequence and analysis of the tuber crop potato.</title>
        <authorList>
            <consortium name="The Potato Genome Sequencing Consortium"/>
        </authorList>
    </citation>
    <scope>NUCLEOTIDE SEQUENCE [LARGE SCALE GENOMIC DNA]</scope>
    <source>
        <strain evidence="3">cv. DM1-3 516 R44</strain>
    </source>
</reference>
<dbReference type="InParanoid" id="M1ALB0"/>
<feature type="compositionally biased region" description="Polar residues" evidence="1">
    <location>
        <begin position="37"/>
        <end position="52"/>
    </location>
</feature>
<sequence length="65" mass="7276">MEEGVESCAPPQPLKILWLHTHQCVAVFHSIQSHHSLLNPTTSANPPSQTKPVSEKPKKRNLKNK</sequence>
<protein>
    <submittedName>
        <fullName evidence="2">Uncharacterized protein</fullName>
    </submittedName>
</protein>
<keyword evidence="3" id="KW-1185">Reference proteome</keyword>
<evidence type="ECO:0000256" key="1">
    <source>
        <dbReference type="SAM" id="MobiDB-lite"/>
    </source>
</evidence>
<dbReference type="AlphaFoldDB" id="M1ALB0"/>
<name>M1ALB0_SOLTU</name>
<accession>M1ALB0</accession>
<dbReference type="EnsemblPlants" id="PGSC0003DMT400025333">
    <property type="protein sequence ID" value="PGSC0003DMT400025333"/>
    <property type="gene ID" value="PGSC0003DMG400009779"/>
</dbReference>
<dbReference type="PaxDb" id="4113-PGSC0003DMT400025333"/>